<gene>
    <name evidence="1" type="ORF">BIY23_02135</name>
</gene>
<comment type="caution">
    <text evidence="1">The sequence shown here is derived from an EMBL/GenBank/DDBJ whole genome shotgun (WGS) entry which is preliminary data.</text>
</comment>
<accession>A0A1E7QK87</accession>
<keyword evidence="2" id="KW-1185">Reference proteome</keyword>
<evidence type="ECO:0000313" key="1">
    <source>
        <dbReference type="EMBL" id="OEY86807.1"/>
    </source>
</evidence>
<proteinExistence type="predicted"/>
<dbReference type="Proteomes" id="UP000175679">
    <property type="component" value="Unassembled WGS sequence"/>
</dbReference>
<protein>
    <submittedName>
        <fullName evidence="1">Uncharacterized protein</fullName>
    </submittedName>
</protein>
<organism evidence="1 2">
    <name type="scientific">Wolbachia pipientis</name>
    <dbReference type="NCBI Taxonomy" id="955"/>
    <lineage>
        <taxon>Bacteria</taxon>
        <taxon>Pseudomonadati</taxon>
        <taxon>Pseudomonadota</taxon>
        <taxon>Alphaproteobacteria</taxon>
        <taxon>Rickettsiales</taxon>
        <taxon>Anaplasmataceae</taxon>
        <taxon>Wolbachieae</taxon>
        <taxon>Wolbachia</taxon>
    </lineage>
</organism>
<name>A0A1E7QK87_WOLPI</name>
<dbReference type="EMBL" id="MJMG01000005">
    <property type="protein sequence ID" value="OEY86807.1"/>
    <property type="molecule type" value="Genomic_DNA"/>
</dbReference>
<sequence>MFNINFMEGDMRHNAHDNKRQDEWLHDCGRIPENMEDPWKTLVEAYAKLFETIGHKKNLDILHKMQREGYSNESIGHMCIEYCSQRLKGALDKYGEPVRPETLMNRLRGIKISNIVKAEQGQSIKHEPSTSRQ</sequence>
<dbReference type="AlphaFoldDB" id="A0A1E7QK87"/>
<reference evidence="1 2" key="1">
    <citation type="submission" date="2016-09" db="EMBL/GenBank/DDBJ databases">
        <title>Genomic evidence for plant-parasitic nematodes as the earliest Wolbachia hosts.</title>
        <authorList>
            <person name="Brown A.M."/>
            <person name="Wasala S.K."/>
            <person name="Howe D.K."/>
            <person name="Peetz A.B."/>
            <person name="Zasada I.A."/>
            <person name="Denver D.R."/>
        </authorList>
    </citation>
    <scope>NUCLEOTIDE SEQUENCE [LARGE SCALE GENOMIC DNA]</scope>
    <source>
        <strain evidence="2">wPpe</strain>
    </source>
</reference>
<evidence type="ECO:0000313" key="2">
    <source>
        <dbReference type="Proteomes" id="UP000175679"/>
    </source>
</evidence>